<evidence type="ECO:0000313" key="8">
    <source>
        <dbReference type="EMBL" id="MBD2863331.1"/>
    </source>
</evidence>
<keyword evidence="4" id="KW-0564">Palmitate</keyword>
<dbReference type="Pfam" id="PF01547">
    <property type="entry name" value="SBP_bac_1"/>
    <property type="match status" value="1"/>
</dbReference>
<evidence type="ECO:0000256" key="3">
    <source>
        <dbReference type="ARBA" id="ARBA00023136"/>
    </source>
</evidence>
<feature type="chain" id="PRO_5039365487" evidence="7">
    <location>
        <begin position="23"/>
        <end position="448"/>
    </location>
</feature>
<evidence type="ECO:0000256" key="4">
    <source>
        <dbReference type="ARBA" id="ARBA00023139"/>
    </source>
</evidence>
<comment type="caution">
    <text evidence="8">The sequence shown here is derived from an EMBL/GenBank/DDBJ whole genome shotgun (WGS) entry which is preliminary data.</text>
</comment>
<keyword evidence="5" id="KW-0449">Lipoprotein</keyword>
<name>A0A927CBQ5_9BACL</name>
<evidence type="ECO:0000313" key="9">
    <source>
        <dbReference type="Proteomes" id="UP000639396"/>
    </source>
</evidence>
<feature type="signal peptide" evidence="7">
    <location>
        <begin position="1"/>
        <end position="22"/>
    </location>
</feature>
<dbReference type="InterPro" id="IPR006059">
    <property type="entry name" value="SBP"/>
</dbReference>
<dbReference type="PANTHER" id="PTHR43649">
    <property type="entry name" value="ARABINOSE-BINDING PROTEIN-RELATED"/>
    <property type="match status" value="1"/>
</dbReference>
<dbReference type="RefSeq" id="WP_190928964.1">
    <property type="nucleotide sequence ID" value="NZ_JACXJA010000019.1"/>
</dbReference>
<evidence type="ECO:0000256" key="1">
    <source>
        <dbReference type="ARBA" id="ARBA00022475"/>
    </source>
</evidence>
<dbReference type="InterPro" id="IPR050490">
    <property type="entry name" value="Bact_solute-bd_prot1"/>
</dbReference>
<evidence type="ECO:0000256" key="5">
    <source>
        <dbReference type="ARBA" id="ARBA00023288"/>
    </source>
</evidence>
<keyword evidence="9" id="KW-1185">Reference proteome</keyword>
<proteinExistence type="predicted"/>
<keyword evidence="1" id="KW-1003">Cell membrane</keyword>
<dbReference type="Proteomes" id="UP000639396">
    <property type="component" value="Unassembled WGS sequence"/>
</dbReference>
<gene>
    <name evidence="8" type="ORF">IDH45_15160</name>
</gene>
<dbReference type="Gene3D" id="3.40.190.10">
    <property type="entry name" value="Periplasmic binding protein-like II"/>
    <property type="match status" value="1"/>
</dbReference>
<reference evidence="8" key="1">
    <citation type="submission" date="2020-09" db="EMBL/GenBank/DDBJ databases">
        <title>A novel bacterium of genus Paenibacillus, isolated from South China Sea.</title>
        <authorList>
            <person name="Huang H."/>
            <person name="Mo K."/>
            <person name="Hu Y."/>
        </authorList>
    </citation>
    <scope>NUCLEOTIDE SEQUENCE</scope>
    <source>
        <strain evidence="8">IB182363</strain>
    </source>
</reference>
<dbReference type="AlphaFoldDB" id="A0A927CBQ5"/>
<evidence type="ECO:0000256" key="6">
    <source>
        <dbReference type="SAM" id="MobiDB-lite"/>
    </source>
</evidence>
<organism evidence="8 9">
    <name type="scientific">Paenibacillus oceani</name>
    <dbReference type="NCBI Taxonomy" id="2772510"/>
    <lineage>
        <taxon>Bacteria</taxon>
        <taxon>Bacillati</taxon>
        <taxon>Bacillota</taxon>
        <taxon>Bacilli</taxon>
        <taxon>Bacillales</taxon>
        <taxon>Paenibacillaceae</taxon>
        <taxon>Paenibacillus</taxon>
    </lineage>
</organism>
<protein>
    <submittedName>
        <fullName evidence="8">Extracellular solute-binding protein</fullName>
    </submittedName>
</protein>
<keyword evidence="3" id="KW-0472">Membrane</keyword>
<dbReference type="PANTHER" id="PTHR43649:SF33">
    <property type="entry name" value="POLYGALACTURONAN_RHAMNOGALACTURONAN-BINDING PROTEIN YTCQ"/>
    <property type="match status" value="1"/>
</dbReference>
<feature type="region of interest" description="Disordered" evidence="6">
    <location>
        <begin position="23"/>
        <end position="45"/>
    </location>
</feature>
<sequence length="448" mass="49059">MKRRWCLAALSVMMLGAAACGAQTGTGAEPGDSQSKGDGGPESKPKQPIELYIQNIYSGSPTAEEFTDMYGRLIQQKFPHIESIHYYSNATRPLDQVLVNKDRMDIVITSQATFQSAFVANSLHTDISGYIAQTKYDVNRLDASSLNLVKQLGGGKLYGLPVDAGGTWLIYNKDLFDKFGVSYPSDSMTWEQFEDLAKKLSRTDGGVKYHGAALPPVNYLIRNPYGLNHIDAATGKASFQDPGWSRFLNRIADLYRIPGNEKDAQQLGTSGALNLFRKDKTAAMYSPIVSNDITLAFGLEDVNFDFTRFPSMSDAPGGVQTYPNIYALSATSPHKEDAFDVIAYMTSEEVQLAKSRRGGFASLNNDSIRAAFGQEAPAFIRAKNLKVFAEPNRYVTPTFFSEYVSIANTELNAALTSVVTGGTDMNTALRQAAESADRKIEQAKQAKK</sequence>
<accession>A0A927CBQ5</accession>
<dbReference type="PROSITE" id="PS51257">
    <property type="entry name" value="PROKAR_LIPOPROTEIN"/>
    <property type="match status" value="1"/>
</dbReference>
<dbReference type="SUPFAM" id="SSF53850">
    <property type="entry name" value="Periplasmic binding protein-like II"/>
    <property type="match status" value="1"/>
</dbReference>
<evidence type="ECO:0000256" key="7">
    <source>
        <dbReference type="SAM" id="SignalP"/>
    </source>
</evidence>
<dbReference type="EMBL" id="JACXJA010000019">
    <property type="protein sequence ID" value="MBD2863331.1"/>
    <property type="molecule type" value="Genomic_DNA"/>
</dbReference>
<evidence type="ECO:0000256" key="2">
    <source>
        <dbReference type="ARBA" id="ARBA00022729"/>
    </source>
</evidence>
<keyword evidence="2 7" id="KW-0732">Signal</keyword>